<dbReference type="PANTHER" id="PTHR40278">
    <property type="entry name" value="DNA UTILIZATION PROTEIN HOFN"/>
    <property type="match status" value="1"/>
</dbReference>
<gene>
    <name evidence="3" type="primary">pilN</name>
    <name evidence="3" type="ORF">GCM10007877_02110</name>
</gene>
<evidence type="ECO:0000256" key="1">
    <source>
        <dbReference type="SAM" id="Coils"/>
    </source>
</evidence>
<dbReference type="InterPro" id="IPR007813">
    <property type="entry name" value="PilN"/>
</dbReference>
<name>A0AA37WKI6_9GAMM</name>
<dbReference type="EMBL" id="BSPD01000007">
    <property type="protein sequence ID" value="GLS24499.1"/>
    <property type="molecule type" value="Genomic_DNA"/>
</dbReference>
<keyword evidence="2" id="KW-1133">Transmembrane helix</keyword>
<dbReference type="AlphaFoldDB" id="A0AA37WKI6"/>
<keyword evidence="1" id="KW-0175">Coiled coil</keyword>
<keyword evidence="4" id="KW-1185">Reference proteome</keyword>
<proteinExistence type="predicted"/>
<sequence length="192" mass="21823">MANINLLPWRDELRAEKQKEFYTVLALVGAAAAVVVFMWLGAVNGQIDSQRGRNALLNKEIAQLDKQVEEIKDIKKRREELLERMRIIQGLQGDRPQIVRVFDDLVRAIPDGVYFDQLNRDGSKISISGVAESNNRVSSLMRRLDDSDWFEKPNLLSVTKERPGDDGDNVPNKFNMTVQITAPKKDDEEEGV</sequence>
<comment type="caution">
    <text evidence="3">The sequence shown here is derived from an EMBL/GenBank/DDBJ whole genome shotgun (WGS) entry which is preliminary data.</text>
</comment>
<dbReference type="RefSeq" id="WP_232594331.1">
    <property type="nucleotide sequence ID" value="NZ_BSPD01000007.1"/>
</dbReference>
<protein>
    <submittedName>
        <fullName evidence="3">Pilus assembly protein PilN</fullName>
    </submittedName>
</protein>
<dbReference type="Proteomes" id="UP001156870">
    <property type="component" value="Unassembled WGS sequence"/>
</dbReference>
<dbReference type="InterPro" id="IPR052534">
    <property type="entry name" value="Extracell_DNA_Util/SecSys_Comp"/>
</dbReference>
<organism evidence="3 4">
    <name type="scientific">Marinibactrum halimedae</name>
    <dbReference type="NCBI Taxonomy" id="1444977"/>
    <lineage>
        <taxon>Bacteria</taxon>
        <taxon>Pseudomonadati</taxon>
        <taxon>Pseudomonadota</taxon>
        <taxon>Gammaproteobacteria</taxon>
        <taxon>Cellvibrionales</taxon>
        <taxon>Cellvibrionaceae</taxon>
        <taxon>Marinibactrum</taxon>
    </lineage>
</organism>
<evidence type="ECO:0000313" key="3">
    <source>
        <dbReference type="EMBL" id="GLS24499.1"/>
    </source>
</evidence>
<keyword evidence="2" id="KW-0812">Transmembrane</keyword>
<reference evidence="3 4" key="1">
    <citation type="journal article" date="2014" name="Int. J. Syst. Evol. Microbiol.">
        <title>Complete genome sequence of Corynebacterium casei LMG S-19264T (=DSM 44701T), isolated from a smear-ripened cheese.</title>
        <authorList>
            <consortium name="US DOE Joint Genome Institute (JGI-PGF)"/>
            <person name="Walter F."/>
            <person name="Albersmeier A."/>
            <person name="Kalinowski J."/>
            <person name="Ruckert C."/>
        </authorList>
    </citation>
    <scope>NUCLEOTIDE SEQUENCE [LARGE SCALE GENOMIC DNA]</scope>
    <source>
        <strain evidence="3 4">NBRC 110095</strain>
    </source>
</reference>
<keyword evidence="2" id="KW-0472">Membrane</keyword>
<dbReference type="PANTHER" id="PTHR40278:SF2">
    <property type="entry name" value="TYPE IV PILUS INNER MEMBRANE COMPONENT PILN"/>
    <property type="match status" value="1"/>
</dbReference>
<dbReference type="Pfam" id="PF05137">
    <property type="entry name" value="PilN"/>
    <property type="match status" value="1"/>
</dbReference>
<feature type="coiled-coil region" evidence="1">
    <location>
        <begin position="47"/>
        <end position="91"/>
    </location>
</feature>
<dbReference type="GO" id="GO:0043107">
    <property type="term" value="P:type IV pilus-dependent motility"/>
    <property type="evidence" value="ECO:0007669"/>
    <property type="project" value="TreeGrafter"/>
</dbReference>
<evidence type="ECO:0000313" key="4">
    <source>
        <dbReference type="Proteomes" id="UP001156870"/>
    </source>
</evidence>
<accession>A0AA37WKI6</accession>
<feature type="transmembrane region" description="Helical" evidence="2">
    <location>
        <begin position="21"/>
        <end position="42"/>
    </location>
</feature>
<dbReference type="GO" id="GO:0043683">
    <property type="term" value="P:type IV pilus assembly"/>
    <property type="evidence" value="ECO:0007669"/>
    <property type="project" value="TreeGrafter"/>
</dbReference>
<evidence type="ECO:0000256" key="2">
    <source>
        <dbReference type="SAM" id="Phobius"/>
    </source>
</evidence>